<keyword evidence="6" id="KW-0808">Transferase</keyword>
<evidence type="ECO:0000256" key="1">
    <source>
        <dbReference type="ARBA" id="ARBA00004370"/>
    </source>
</evidence>
<evidence type="ECO:0000259" key="5">
    <source>
        <dbReference type="Pfam" id="PF03717"/>
    </source>
</evidence>
<dbReference type="Gene3D" id="3.30.450.330">
    <property type="match status" value="1"/>
</dbReference>
<comment type="caution">
    <text evidence="6">The sequence shown here is derived from an EMBL/GenBank/DDBJ whole genome shotgun (WGS) entry which is preliminary data.</text>
</comment>
<keyword evidence="3" id="KW-0812">Transmembrane</keyword>
<dbReference type="Gene3D" id="3.40.710.10">
    <property type="entry name" value="DD-peptidase/beta-lactamase superfamily"/>
    <property type="match status" value="1"/>
</dbReference>
<evidence type="ECO:0000256" key="3">
    <source>
        <dbReference type="SAM" id="Phobius"/>
    </source>
</evidence>
<dbReference type="InterPro" id="IPR005311">
    <property type="entry name" value="PBP_dimer"/>
</dbReference>
<dbReference type="SUPFAM" id="SSF56601">
    <property type="entry name" value="beta-lactamase/transpeptidase-like"/>
    <property type="match status" value="1"/>
</dbReference>
<dbReference type="GO" id="GO:0005886">
    <property type="term" value="C:plasma membrane"/>
    <property type="evidence" value="ECO:0007669"/>
    <property type="project" value="TreeGrafter"/>
</dbReference>
<dbReference type="SUPFAM" id="SSF56519">
    <property type="entry name" value="Penicillin binding protein dimerisation domain"/>
    <property type="match status" value="1"/>
</dbReference>
<evidence type="ECO:0000313" key="7">
    <source>
        <dbReference type="Proteomes" id="UP000033861"/>
    </source>
</evidence>
<name>A0A0G1JKK2_9BACT</name>
<dbReference type="GO" id="GO:0016740">
    <property type="term" value="F:transferase activity"/>
    <property type="evidence" value="ECO:0007669"/>
    <property type="project" value="UniProtKB-KW"/>
</dbReference>
<dbReference type="PANTHER" id="PTHR30627">
    <property type="entry name" value="PEPTIDOGLYCAN D,D-TRANSPEPTIDASE"/>
    <property type="match status" value="1"/>
</dbReference>
<dbReference type="Pfam" id="PF00905">
    <property type="entry name" value="Transpeptidase"/>
    <property type="match status" value="1"/>
</dbReference>
<dbReference type="InterPro" id="IPR001460">
    <property type="entry name" value="PCN-bd_Tpept"/>
</dbReference>
<dbReference type="Pfam" id="PF03717">
    <property type="entry name" value="PBP_dimer"/>
    <property type="match status" value="1"/>
</dbReference>
<dbReference type="Proteomes" id="UP000033861">
    <property type="component" value="Unassembled WGS sequence"/>
</dbReference>
<dbReference type="EMBL" id="LCHZ01000048">
    <property type="protein sequence ID" value="KKT44492.1"/>
    <property type="molecule type" value="Genomic_DNA"/>
</dbReference>
<dbReference type="AlphaFoldDB" id="A0A0G1JKK2"/>
<proteinExistence type="predicted"/>
<comment type="subcellular location">
    <subcellularLocation>
        <location evidence="1">Membrane</location>
    </subcellularLocation>
</comment>
<evidence type="ECO:0000256" key="2">
    <source>
        <dbReference type="ARBA" id="ARBA00023136"/>
    </source>
</evidence>
<evidence type="ECO:0000313" key="6">
    <source>
        <dbReference type="EMBL" id="KKT44492.1"/>
    </source>
</evidence>
<dbReference type="GO" id="GO:0008658">
    <property type="term" value="F:penicillin binding"/>
    <property type="evidence" value="ECO:0007669"/>
    <property type="project" value="InterPro"/>
</dbReference>
<accession>A0A0G1JKK2</accession>
<feature type="domain" description="Penicillin-binding protein transpeptidase" evidence="4">
    <location>
        <begin position="260"/>
        <end position="550"/>
    </location>
</feature>
<gene>
    <name evidence="6" type="ORF">UW35_C0048G0005</name>
</gene>
<dbReference type="InterPro" id="IPR050515">
    <property type="entry name" value="Beta-lactam/transpept"/>
</dbReference>
<dbReference type="PANTHER" id="PTHR30627:SF1">
    <property type="entry name" value="PEPTIDOGLYCAN D,D-TRANSPEPTIDASE FTSI"/>
    <property type="match status" value="1"/>
</dbReference>
<sequence>MASVALNLTQKRLKTIIVLIPLLTLGLLVRLFYWQIIRGPELQTKAARQHQTTSLLKAKRGDITDIEGNVLAGTKNLFHLFVYKPQLEIPETELIEKLAVNIKQDPESTAEGDIRSYLLKRLTLDSNWISLKHYLSPEEKDAIELLDIAGIGFEDEYVRYYPEASMSAHILGFVGQDIAGEEQGYFGLEGYFDRKLRGRSGKIRTEKDAKGNPILVGDYQFLHSVEGKPIQTTIDKKTQYIAESSLIEGLAKYQASAGNVIIMESKTGKIRAMASFPNYDPSDFSKFDSSYFKNPNVAALFEPGSIFKILVMAAGFNEKVVTPDTVCDICHKPLVIGKFAIKTWDEVYHPNSTMTEVIVNSDNTGMAFVAFKLGKDKFADYMSRLGFGKKTGIELQEEVSGQIRTASQFGDIDLATESFGQGIAITPIQMIAAANTLANKGDYLKPTVVEDDTKEPTRTNIFSPEAVSQMTRVMIQAVEKGEAKWAKPKGLVVAGKTGTAQIPIEGHYDPDKTIASFVGFFPADNPKYTMLVTLSEPQTSPWGSETAAPLWFSIAKSLLL</sequence>
<organism evidence="6 7">
    <name type="scientific">Candidatus Collierbacteria bacterium GW2011_GWF2_44_15</name>
    <dbReference type="NCBI Taxonomy" id="1618404"/>
    <lineage>
        <taxon>Bacteria</taxon>
        <taxon>Candidatus Collieribacteriota</taxon>
    </lineage>
</organism>
<dbReference type="PATRIC" id="fig|1618404.3.peg.872"/>
<keyword evidence="2 3" id="KW-0472">Membrane</keyword>
<reference evidence="6 7" key="1">
    <citation type="journal article" date="2015" name="Nature">
        <title>rRNA introns, odd ribosomes, and small enigmatic genomes across a large radiation of phyla.</title>
        <authorList>
            <person name="Brown C.T."/>
            <person name="Hug L.A."/>
            <person name="Thomas B.C."/>
            <person name="Sharon I."/>
            <person name="Castelle C.J."/>
            <person name="Singh A."/>
            <person name="Wilkins M.J."/>
            <person name="Williams K.H."/>
            <person name="Banfield J.F."/>
        </authorList>
    </citation>
    <scope>NUCLEOTIDE SEQUENCE [LARGE SCALE GENOMIC DNA]</scope>
</reference>
<dbReference type="InterPro" id="IPR036138">
    <property type="entry name" value="PBP_dimer_sf"/>
</dbReference>
<feature type="domain" description="Penicillin-binding protein dimerisation" evidence="5">
    <location>
        <begin position="57"/>
        <end position="214"/>
    </location>
</feature>
<dbReference type="Gene3D" id="3.90.1310.10">
    <property type="entry name" value="Penicillin-binding protein 2a (Domain 2)"/>
    <property type="match status" value="1"/>
</dbReference>
<protein>
    <submittedName>
        <fullName evidence="6">Peptidoglycan glycosyltransferase</fullName>
    </submittedName>
</protein>
<dbReference type="InterPro" id="IPR012338">
    <property type="entry name" value="Beta-lactam/transpept-like"/>
</dbReference>
<dbReference type="GO" id="GO:0071555">
    <property type="term" value="P:cell wall organization"/>
    <property type="evidence" value="ECO:0007669"/>
    <property type="project" value="TreeGrafter"/>
</dbReference>
<evidence type="ECO:0000259" key="4">
    <source>
        <dbReference type="Pfam" id="PF00905"/>
    </source>
</evidence>
<feature type="transmembrane region" description="Helical" evidence="3">
    <location>
        <begin position="16"/>
        <end position="36"/>
    </location>
</feature>
<keyword evidence="3" id="KW-1133">Transmembrane helix</keyword>
<dbReference type="STRING" id="1618404.UW35_C0048G0005"/>